<protein>
    <recommendedName>
        <fullName evidence="7">Peptidase A1 domain-containing protein</fullName>
    </recommendedName>
</protein>
<dbReference type="GO" id="GO:0004190">
    <property type="term" value="F:aspartic-type endopeptidase activity"/>
    <property type="evidence" value="ECO:0007669"/>
    <property type="project" value="UniProtKB-KW"/>
</dbReference>
<evidence type="ECO:0000256" key="5">
    <source>
        <dbReference type="ARBA" id="ARBA00022801"/>
    </source>
</evidence>
<gene>
    <name evidence="8" type="ORF">FOL47_009314</name>
</gene>
<dbReference type="Pfam" id="PF00026">
    <property type="entry name" value="Asp"/>
    <property type="match status" value="1"/>
</dbReference>
<organism evidence="8 9">
    <name type="scientific">Perkinsus chesapeaki</name>
    <name type="common">Clam parasite</name>
    <name type="synonym">Perkinsus andrewsi</name>
    <dbReference type="NCBI Taxonomy" id="330153"/>
    <lineage>
        <taxon>Eukaryota</taxon>
        <taxon>Sar</taxon>
        <taxon>Alveolata</taxon>
        <taxon>Perkinsozoa</taxon>
        <taxon>Perkinsea</taxon>
        <taxon>Perkinsida</taxon>
        <taxon>Perkinsidae</taxon>
        <taxon>Perkinsus</taxon>
    </lineage>
</organism>
<feature type="domain" description="Peptidase A1" evidence="7">
    <location>
        <begin position="27"/>
        <end position="397"/>
    </location>
</feature>
<keyword evidence="6" id="KW-0865">Zymogen</keyword>
<keyword evidence="4" id="KW-0064">Aspartyl protease</keyword>
<reference evidence="8 9" key="1">
    <citation type="submission" date="2020-04" db="EMBL/GenBank/DDBJ databases">
        <title>Perkinsus chesapeaki whole genome sequence.</title>
        <authorList>
            <person name="Bogema D.R."/>
        </authorList>
    </citation>
    <scope>NUCLEOTIDE SEQUENCE [LARGE SCALE GENOMIC DNA]</scope>
    <source>
        <strain evidence="8">ATCC PRA-425</strain>
    </source>
</reference>
<comment type="caution">
    <text evidence="8">The sequence shown here is derived from an EMBL/GenBank/DDBJ whole genome shotgun (WGS) entry which is preliminary data.</text>
</comment>
<dbReference type="CDD" id="cd05471">
    <property type="entry name" value="pepsin_like"/>
    <property type="match status" value="1"/>
</dbReference>
<dbReference type="InterPro" id="IPR033121">
    <property type="entry name" value="PEPTIDASE_A1"/>
</dbReference>
<keyword evidence="2" id="KW-0645">Protease</keyword>
<keyword evidence="9" id="KW-1185">Reference proteome</keyword>
<evidence type="ECO:0000256" key="3">
    <source>
        <dbReference type="ARBA" id="ARBA00022729"/>
    </source>
</evidence>
<evidence type="ECO:0000313" key="9">
    <source>
        <dbReference type="Proteomes" id="UP000591131"/>
    </source>
</evidence>
<sequence>MRRTVIIPYTFTRVLVKAAGEVQLKMTKTRVKLEFDGHPITLNVDSASPYTTVVSGDWYEHLYGKGSCKYVVSGCYFCPASDPCNLETLSKGKLEKIGFVDGHVVGISIREVTLKIGRALVHDFKVGLIINSTRVQNNKQPFGLLGLSANSKLDIKPTLVHQLVYAGVVTRKAFAFRVVKYYQGITGALVVGGGSPPNEAESKTITLPLWVEPEGTLAVNVTSAEFVTQTAKESIKIEFGTERKYPVAVLDTGSGVTVLNKELFVLMVRATESEFGVDNVDFTTRPSKKDFKKYFASLSWTQIKVLRDAAGIIWIRKELVARLPMMRLQLNHESHIYVIRLHLRNHVGVCVEVWCSLMVVDGPSVGILPHQLILLGKHFFLEYDTHFDLDRRLVSFSVPQRPVKVKYQSLLDFESHNHPACREIVERETGISWLVRKCFGAS</sequence>
<dbReference type="Proteomes" id="UP000591131">
    <property type="component" value="Unassembled WGS sequence"/>
</dbReference>
<evidence type="ECO:0000256" key="1">
    <source>
        <dbReference type="ARBA" id="ARBA00007447"/>
    </source>
</evidence>
<dbReference type="Gene3D" id="2.40.70.10">
    <property type="entry name" value="Acid Proteases"/>
    <property type="match status" value="2"/>
</dbReference>
<proteinExistence type="inferred from homology"/>
<dbReference type="InterPro" id="IPR001461">
    <property type="entry name" value="Aspartic_peptidase_A1"/>
</dbReference>
<evidence type="ECO:0000256" key="6">
    <source>
        <dbReference type="ARBA" id="ARBA00023145"/>
    </source>
</evidence>
<dbReference type="SUPFAM" id="SSF50630">
    <property type="entry name" value="Acid proteases"/>
    <property type="match status" value="1"/>
</dbReference>
<accession>A0A7J6L961</accession>
<dbReference type="InterPro" id="IPR034164">
    <property type="entry name" value="Pepsin-like_dom"/>
</dbReference>
<dbReference type="PANTHER" id="PTHR47965:SF12">
    <property type="entry name" value="ASPARTIC PROTEINASE 3-RELATED"/>
    <property type="match status" value="1"/>
</dbReference>
<dbReference type="GO" id="GO:0006508">
    <property type="term" value="P:proteolysis"/>
    <property type="evidence" value="ECO:0007669"/>
    <property type="project" value="UniProtKB-KW"/>
</dbReference>
<dbReference type="PANTHER" id="PTHR47965">
    <property type="entry name" value="ASPARTYL PROTEASE-RELATED"/>
    <property type="match status" value="1"/>
</dbReference>
<dbReference type="OrthoDB" id="771136at2759"/>
<dbReference type="PROSITE" id="PS51767">
    <property type="entry name" value="PEPTIDASE_A1"/>
    <property type="match status" value="1"/>
</dbReference>
<evidence type="ECO:0000256" key="2">
    <source>
        <dbReference type="ARBA" id="ARBA00022670"/>
    </source>
</evidence>
<evidence type="ECO:0000256" key="4">
    <source>
        <dbReference type="ARBA" id="ARBA00022750"/>
    </source>
</evidence>
<comment type="similarity">
    <text evidence="1">Belongs to the peptidase A1 family.</text>
</comment>
<name>A0A7J6L961_PERCH</name>
<dbReference type="InterPro" id="IPR021109">
    <property type="entry name" value="Peptidase_aspartic_dom_sf"/>
</dbReference>
<dbReference type="AlphaFoldDB" id="A0A7J6L961"/>
<dbReference type="EMBL" id="JAAPAO010000640">
    <property type="protein sequence ID" value="KAF4655734.1"/>
    <property type="molecule type" value="Genomic_DNA"/>
</dbReference>
<keyword evidence="3" id="KW-0732">Signal</keyword>
<keyword evidence="5" id="KW-0378">Hydrolase</keyword>
<evidence type="ECO:0000259" key="7">
    <source>
        <dbReference type="PROSITE" id="PS51767"/>
    </source>
</evidence>
<evidence type="ECO:0000313" key="8">
    <source>
        <dbReference type="EMBL" id="KAF4655734.1"/>
    </source>
</evidence>